<gene>
    <name evidence="1" type="ORF">BN2614_LOCUS3</name>
</gene>
<organism evidence="1 2">
    <name type="scientific">Gulo gulo</name>
    <name type="common">Wolverine</name>
    <name type="synonym">Gluton</name>
    <dbReference type="NCBI Taxonomy" id="48420"/>
    <lineage>
        <taxon>Eukaryota</taxon>
        <taxon>Metazoa</taxon>
        <taxon>Chordata</taxon>
        <taxon>Craniata</taxon>
        <taxon>Vertebrata</taxon>
        <taxon>Euteleostomi</taxon>
        <taxon>Mammalia</taxon>
        <taxon>Eutheria</taxon>
        <taxon>Laurasiatheria</taxon>
        <taxon>Carnivora</taxon>
        <taxon>Caniformia</taxon>
        <taxon>Musteloidea</taxon>
        <taxon>Mustelidae</taxon>
        <taxon>Guloninae</taxon>
        <taxon>Gulo</taxon>
    </lineage>
</organism>
<keyword evidence="2" id="KW-1185">Reference proteome</keyword>
<sequence>IKKTRVTEPTEAETNSLLLEPNYLFSETQTTSLYPRRPESLQVKLSQRVWFSYMSQNMSRPI</sequence>
<evidence type="ECO:0000313" key="2">
    <source>
        <dbReference type="Proteomes" id="UP000269945"/>
    </source>
</evidence>
<accession>A0A9X9LDB7</accession>
<reference evidence="1 2" key="1">
    <citation type="submission" date="2018-10" db="EMBL/GenBank/DDBJ databases">
        <authorList>
            <person name="Ekblom R."/>
            <person name="Jareborg N."/>
        </authorList>
    </citation>
    <scope>NUCLEOTIDE SEQUENCE [LARGE SCALE GENOMIC DNA]</scope>
    <source>
        <tissue evidence="1">Muscle</tissue>
    </source>
</reference>
<dbReference type="EMBL" id="CYRY02000608">
    <property type="protein sequence ID" value="VCW50129.1"/>
    <property type="molecule type" value="Genomic_DNA"/>
</dbReference>
<comment type="caution">
    <text evidence="1">The sequence shown here is derived from an EMBL/GenBank/DDBJ whole genome shotgun (WGS) entry which is preliminary data.</text>
</comment>
<protein>
    <submittedName>
        <fullName evidence="1">Uncharacterized protein</fullName>
    </submittedName>
</protein>
<name>A0A9X9LDB7_GULGU</name>
<proteinExistence type="predicted"/>
<dbReference type="AlphaFoldDB" id="A0A9X9LDB7"/>
<feature type="non-terminal residue" evidence="1">
    <location>
        <position position="1"/>
    </location>
</feature>
<dbReference type="Proteomes" id="UP000269945">
    <property type="component" value="Unassembled WGS sequence"/>
</dbReference>
<evidence type="ECO:0000313" key="1">
    <source>
        <dbReference type="EMBL" id="VCW50129.1"/>
    </source>
</evidence>